<evidence type="ECO:0000256" key="11">
    <source>
        <dbReference type="ARBA" id="ARBA00023733"/>
    </source>
</evidence>
<evidence type="ECO:0000313" key="21">
    <source>
        <dbReference type="Ensembl" id="ENSPSMP00000021690.1"/>
    </source>
</evidence>
<comment type="catalytic activity">
    <reaction evidence="11">
        <text>More restricted specificity than pepsin A, but shows preferential cleavage at Tyr-|-Xaa bonds. High activity on hemoglobin.</text>
        <dbReference type="EC" id="3.4.23.3"/>
    </reaction>
</comment>
<evidence type="ECO:0000256" key="13">
    <source>
        <dbReference type="ARBA" id="ARBA00023796"/>
    </source>
</evidence>
<keyword evidence="5 19" id="KW-0732">Signal</keyword>
<evidence type="ECO:0000259" key="20">
    <source>
        <dbReference type="PROSITE" id="PS51767"/>
    </source>
</evidence>
<evidence type="ECO:0000256" key="2">
    <source>
        <dbReference type="ARBA" id="ARBA00007447"/>
    </source>
</evidence>
<feature type="signal peptide" evidence="19">
    <location>
        <begin position="1"/>
        <end position="16"/>
    </location>
</feature>
<dbReference type="AlphaFoldDB" id="A0A8C9DMW9"/>
<evidence type="ECO:0000256" key="12">
    <source>
        <dbReference type="ARBA" id="ARBA00023749"/>
    </source>
</evidence>
<keyword evidence="7" id="KW-0222">Digestion</keyword>
<dbReference type="Gene3D" id="2.40.70.10">
    <property type="entry name" value="Acid Proteases"/>
    <property type="match status" value="2"/>
</dbReference>
<reference evidence="21" key="2">
    <citation type="submission" date="2025-09" db="UniProtKB">
        <authorList>
            <consortium name="Ensembl"/>
        </authorList>
    </citation>
    <scope>IDENTIFICATION</scope>
</reference>
<evidence type="ECO:0000313" key="22">
    <source>
        <dbReference type="Proteomes" id="UP000694414"/>
    </source>
</evidence>
<dbReference type="Ensembl" id="ENSPSMT00000025143.1">
    <property type="protein sequence ID" value="ENSPSMP00000021690.1"/>
    <property type="gene ID" value="ENSPSMG00000015312.1"/>
</dbReference>
<dbReference type="GO" id="GO:0007586">
    <property type="term" value="P:digestion"/>
    <property type="evidence" value="ECO:0007669"/>
    <property type="project" value="UniProtKB-KW"/>
</dbReference>
<dbReference type="Proteomes" id="UP000694414">
    <property type="component" value="Unplaced"/>
</dbReference>
<feature type="domain" description="Peptidase A1" evidence="20">
    <location>
        <begin position="74"/>
        <end position="387"/>
    </location>
</feature>
<dbReference type="GO" id="GO:0006508">
    <property type="term" value="P:proteolysis"/>
    <property type="evidence" value="ECO:0007669"/>
    <property type="project" value="UniProtKB-KW"/>
</dbReference>
<proteinExistence type="inferred from homology"/>
<dbReference type="InterPro" id="IPR021109">
    <property type="entry name" value="Peptidase_aspartic_dom_sf"/>
</dbReference>
<gene>
    <name evidence="21" type="primary">PGC</name>
</gene>
<feature type="active site" evidence="16">
    <location>
        <position position="278"/>
    </location>
</feature>
<keyword evidence="8 18" id="KW-0378">Hydrolase</keyword>
<dbReference type="PANTHER" id="PTHR47966">
    <property type="entry name" value="BETA-SITE APP-CLEAVING ENZYME, ISOFORM A-RELATED"/>
    <property type="match status" value="1"/>
</dbReference>
<accession>A0A8C9DMW9</accession>
<evidence type="ECO:0000256" key="6">
    <source>
        <dbReference type="ARBA" id="ARBA00022750"/>
    </source>
</evidence>
<reference evidence="21" key="1">
    <citation type="submission" date="2025-08" db="UniProtKB">
        <authorList>
            <consortium name="Ensembl"/>
        </authorList>
    </citation>
    <scope>IDENTIFICATION</scope>
</reference>
<keyword evidence="22" id="KW-1185">Reference proteome</keyword>
<evidence type="ECO:0000256" key="1">
    <source>
        <dbReference type="ARBA" id="ARBA00004613"/>
    </source>
</evidence>
<dbReference type="FunFam" id="2.40.70.10:FF:000004">
    <property type="entry name" value="Pepsin A"/>
    <property type="match status" value="1"/>
</dbReference>
<dbReference type="GeneTree" id="ENSGT00940000160626"/>
<dbReference type="EC" id="3.4.23.3" evidence="13"/>
<dbReference type="GO" id="GO:0002803">
    <property type="term" value="P:positive regulation of antibacterial peptide production"/>
    <property type="evidence" value="ECO:0007669"/>
    <property type="project" value="Ensembl"/>
</dbReference>
<dbReference type="Gene3D" id="6.10.140.60">
    <property type="match status" value="1"/>
</dbReference>
<evidence type="ECO:0000256" key="18">
    <source>
        <dbReference type="RuleBase" id="RU000454"/>
    </source>
</evidence>
<keyword evidence="4 18" id="KW-0645">Protease</keyword>
<evidence type="ECO:0000256" key="15">
    <source>
        <dbReference type="ARBA" id="ARBA00033248"/>
    </source>
</evidence>
<keyword evidence="9" id="KW-0865">Zymogen</keyword>
<dbReference type="SUPFAM" id="SSF50630">
    <property type="entry name" value="Acid proteases"/>
    <property type="match status" value="1"/>
</dbReference>
<dbReference type="PANTHER" id="PTHR47966:SF72">
    <property type="entry name" value="GASTRICSIN"/>
    <property type="match status" value="1"/>
</dbReference>
<sequence>MKWMAVALLCLQLVEATVIRIPVKKVKSIRETMKEEGLLEEFMRTHKYDPVQKYRFNQVAVVGYEPICYKDASYFGEISIGTPPQKFKILFDTGSSDFWVPSVYCQTMACTNHSRFDPAKSSTFSTKWQRFSLEYGSGSLSGFFAYDTVAFPSITLPNQQFGLSEYERGMAFFYAKFDGILGMAYPDLATNGATTVFQGMVNQKIISNAIFSFYLYKRTVTEYGGVIIFGGVDNSVYTGEIHWAPVTQKLYWQIAIEGFLIGQKATSWCSQGCQAIVDTGTALLTVPEEYLGELVQATGAIENEQGQYLVNCDKVESLPDFTFVINGAQLPLPPSAYVLTNGVFCDVGVEITYLPYEDGQPLWIFGDIFLKFYYSIFDMDFNRVGFATAV</sequence>
<evidence type="ECO:0000256" key="14">
    <source>
        <dbReference type="ARBA" id="ARBA00023821"/>
    </source>
</evidence>
<dbReference type="InterPro" id="IPR033121">
    <property type="entry name" value="PEPTIDASE_A1"/>
</dbReference>
<evidence type="ECO:0000256" key="16">
    <source>
        <dbReference type="PIRSR" id="PIRSR601461-1"/>
    </source>
</evidence>
<keyword evidence="10 17" id="KW-1015">Disulfide bond</keyword>
<evidence type="ECO:0000256" key="9">
    <source>
        <dbReference type="ARBA" id="ARBA00023145"/>
    </source>
</evidence>
<organism evidence="21 22">
    <name type="scientific">Prolemur simus</name>
    <name type="common">Greater bamboo lemur</name>
    <name type="synonym">Hapalemur simus</name>
    <dbReference type="NCBI Taxonomy" id="1328070"/>
    <lineage>
        <taxon>Eukaryota</taxon>
        <taxon>Metazoa</taxon>
        <taxon>Chordata</taxon>
        <taxon>Craniata</taxon>
        <taxon>Vertebrata</taxon>
        <taxon>Euteleostomi</taxon>
        <taxon>Mammalia</taxon>
        <taxon>Eutheria</taxon>
        <taxon>Euarchontoglires</taxon>
        <taxon>Primates</taxon>
        <taxon>Strepsirrhini</taxon>
        <taxon>Lemuriformes</taxon>
        <taxon>Lemuridae</taxon>
        <taxon>Prolemur</taxon>
    </lineage>
</organism>
<dbReference type="InterPro" id="IPR001969">
    <property type="entry name" value="Aspartic_peptidase_AS"/>
</dbReference>
<evidence type="ECO:0000256" key="19">
    <source>
        <dbReference type="SAM" id="SignalP"/>
    </source>
</evidence>
<dbReference type="PROSITE" id="PS51767">
    <property type="entry name" value="PEPTIDASE_A1"/>
    <property type="match status" value="1"/>
</dbReference>
<dbReference type="Gene3D" id="2.60.40.1960">
    <property type="match status" value="1"/>
</dbReference>
<evidence type="ECO:0000256" key="3">
    <source>
        <dbReference type="ARBA" id="ARBA00022525"/>
    </source>
</evidence>
<dbReference type="GO" id="GO:0004190">
    <property type="term" value="F:aspartic-type endopeptidase activity"/>
    <property type="evidence" value="ECO:0007669"/>
    <property type="project" value="UniProtKB-KW"/>
</dbReference>
<evidence type="ECO:0000256" key="5">
    <source>
        <dbReference type="ARBA" id="ARBA00022729"/>
    </source>
</evidence>
<evidence type="ECO:0000256" key="17">
    <source>
        <dbReference type="PIRSR" id="PIRSR601461-2"/>
    </source>
</evidence>
<evidence type="ECO:0000256" key="10">
    <source>
        <dbReference type="ARBA" id="ARBA00023157"/>
    </source>
</evidence>
<keyword evidence="6 18" id="KW-0064">Aspartyl protease</keyword>
<dbReference type="PROSITE" id="PS00141">
    <property type="entry name" value="ASP_PROTEASE"/>
    <property type="match status" value="2"/>
</dbReference>
<evidence type="ECO:0000256" key="4">
    <source>
        <dbReference type="ARBA" id="ARBA00022670"/>
    </source>
</evidence>
<dbReference type="PRINTS" id="PR00792">
    <property type="entry name" value="PEPSIN"/>
</dbReference>
<dbReference type="FunFam" id="2.40.70.10:FF:000006">
    <property type="entry name" value="Cathepsin E"/>
    <property type="match status" value="1"/>
</dbReference>
<dbReference type="Pfam" id="PF07966">
    <property type="entry name" value="A1_Propeptide"/>
    <property type="match status" value="1"/>
</dbReference>
<name>A0A8C9DMW9_PROSS</name>
<keyword evidence="3" id="KW-0964">Secreted</keyword>
<evidence type="ECO:0000256" key="8">
    <source>
        <dbReference type="ARBA" id="ARBA00022801"/>
    </source>
</evidence>
<protein>
    <recommendedName>
        <fullName evidence="14">Gastricsin</fullName>
        <ecNumber evidence="13">3.4.23.3</ecNumber>
    </recommendedName>
    <alternativeName>
        <fullName evidence="15">Pepsinogen C</fullName>
    </alternativeName>
</protein>
<feature type="disulfide bond" evidence="17">
    <location>
        <begin position="105"/>
        <end position="110"/>
    </location>
</feature>
<feature type="chain" id="PRO_5034976046" description="Gastricsin" evidence="19">
    <location>
        <begin position="17"/>
        <end position="390"/>
    </location>
</feature>
<evidence type="ECO:0000256" key="7">
    <source>
        <dbReference type="ARBA" id="ARBA00022757"/>
    </source>
</evidence>
<feature type="active site" evidence="16">
    <location>
        <position position="92"/>
    </location>
</feature>
<comment type="subcellular location">
    <subcellularLocation>
        <location evidence="1">Secreted</location>
    </subcellularLocation>
</comment>
<dbReference type="InterPro" id="IPR012848">
    <property type="entry name" value="Aspartic_peptidase_N"/>
</dbReference>
<dbReference type="InterPro" id="IPR001461">
    <property type="entry name" value="Aspartic_peptidase_A1"/>
</dbReference>
<dbReference type="Pfam" id="PF00026">
    <property type="entry name" value="Asp"/>
    <property type="match status" value="1"/>
</dbReference>
<comment type="similarity">
    <text evidence="2 18">Belongs to the peptidase A1 family.</text>
</comment>
<dbReference type="GO" id="GO:0005615">
    <property type="term" value="C:extracellular space"/>
    <property type="evidence" value="ECO:0007669"/>
    <property type="project" value="Ensembl"/>
</dbReference>
<comment type="function">
    <text evidence="12">Hydrolyzes a variety of proteins.</text>
</comment>